<evidence type="ECO:0000313" key="6">
    <source>
        <dbReference type="Proteomes" id="UP000031433"/>
    </source>
</evidence>
<dbReference type="Proteomes" id="UP000031433">
    <property type="component" value="Unassembled WGS sequence"/>
</dbReference>
<name>A0A0C1TS93_9BACT</name>
<dbReference type="Gene3D" id="3.90.550.10">
    <property type="entry name" value="Spore Coat Polysaccharide Biosynthesis Protein SpsA, Chain A"/>
    <property type="match status" value="1"/>
</dbReference>
<reference evidence="5 6" key="1">
    <citation type="submission" date="2015-01" db="EMBL/GenBank/DDBJ databases">
        <title>Genome sequence of the anaerobic bacterium Geobacter soli GSS01, a dissimilatory Fe(III) reducer from soil.</title>
        <authorList>
            <person name="Yang G."/>
            <person name="Zhou S."/>
        </authorList>
    </citation>
    <scope>NUCLEOTIDE SEQUENCE [LARGE SCALE GENOMIC DNA]</scope>
    <source>
        <strain evidence="5 6">GSS01</strain>
    </source>
</reference>
<evidence type="ECO:0000256" key="3">
    <source>
        <dbReference type="ARBA" id="ARBA00022679"/>
    </source>
</evidence>
<keyword evidence="6" id="KW-1185">Reference proteome</keyword>
<evidence type="ECO:0000259" key="4">
    <source>
        <dbReference type="Pfam" id="PF00535"/>
    </source>
</evidence>
<dbReference type="SUPFAM" id="SSF51735">
    <property type="entry name" value="NAD(P)-binding Rossmann-fold domains"/>
    <property type="match status" value="1"/>
</dbReference>
<sequence>MSAPRVSVLMPVRNEERFLPAALASLYRQSLTAWELVVVDDGSTDGTPELLRAAAARDRRVRVLDNAGTGLVDALNHGLAHCRAELVARMDGDDVSHPRRLERQAAALDADPGLGLVATRFRHFPRHSVGLGMRAYEEWQNALLSHEEIMRDRFVESPVIHPSIMVRRQVLTGAGGYRKTGWAEDYDLWLRLAAGGVRFGRLPEVLFFWRERPERATRTMGEYAADALRACKIHHLQQGVLQGVDTVTLAGAGLEGRAWQRALAREGVRVSRWLDVDPRKQGRILHGAPVTAPDDMRGGAEKILVTVGTRGARDGIRAWARRAGLREGEDFVCVT</sequence>
<dbReference type="Pfam" id="PF00535">
    <property type="entry name" value="Glycos_transf_2"/>
    <property type="match status" value="1"/>
</dbReference>
<protein>
    <submittedName>
        <fullName evidence="5">Glycosyl transferase</fullName>
    </submittedName>
</protein>
<dbReference type="InterPro" id="IPR029044">
    <property type="entry name" value="Nucleotide-diphossugar_trans"/>
</dbReference>
<proteinExistence type="inferred from homology"/>
<organism evidence="5 6">
    <name type="scientific">Geobacter soli</name>
    <dbReference type="NCBI Taxonomy" id="1510391"/>
    <lineage>
        <taxon>Bacteria</taxon>
        <taxon>Pseudomonadati</taxon>
        <taxon>Thermodesulfobacteriota</taxon>
        <taxon>Desulfuromonadia</taxon>
        <taxon>Geobacterales</taxon>
        <taxon>Geobacteraceae</taxon>
        <taxon>Geobacter</taxon>
    </lineage>
</organism>
<dbReference type="SUPFAM" id="SSF53448">
    <property type="entry name" value="Nucleotide-diphospho-sugar transferases"/>
    <property type="match status" value="1"/>
</dbReference>
<dbReference type="PANTHER" id="PTHR43685">
    <property type="entry name" value="GLYCOSYLTRANSFERASE"/>
    <property type="match status" value="1"/>
</dbReference>
<evidence type="ECO:0000256" key="1">
    <source>
        <dbReference type="ARBA" id="ARBA00006739"/>
    </source>
</evidence>
<comment type="caution">
    <text evidence="5">The sequence shown here is derived from an EMBL/GenBank/DDBJ whole genome shotgun (WGS) entry which is preliminary data.</text>
</comment>
<dbReference type="GO" id="GO:0016757">
    <property type="term" value="F:glycosyltransferase activity"/>
    <property type="evidence" value="ECO:0007669"/>
    <property type="project" value="UniProtKB-KW"/>
</dbReference>
<dbReference type="AlphaFoldDB" id="A0A0C1TS93"/>
<dbReference type="PANTHER" id="PTHR43685:SF5">
    <property type="entry name" value="GLYCOSYLTRANSFERASE EPSE-RELATED"/>
    <property type="match status" value="1"/>
</dbReference>
<evidence type="ECO:0000256" key="2">
    <source>
        <dbReference type="ARBA" id="ARBA00022676"/>
    </source>
</evidence>
<evidence type="ECO:0000313" key="5">
    <source>
        <dbReference type="EMBL" id="KIE43739.1"/>
    </source>
</evidence>
<dbReference type="InterPro" id="IPR050834">
    <property type="entry name" value="Glycosyltransf_2"/>
</dbReference>
<dbReference type="EMBL" id="JXBL01000001">
    <property type="protein sequence ID" value="KIE43739.1"/>
    <property type="molecule type" value="Genomic_DNA"/>
</dbReference>
<gene>
    <name evidence="5" type="ORF">SE37_14440</name>
</gene>
<dbReference type="RefSeq" id="WP_039647496.1">
    <property type="nucleotide sequence ID" value="NZ_JXBL01000001.1"/>
</dbReference>
<dbReference type="InterPro" id="IPR036291">
    <property type="entry name" value="NAD(P)-bd_dom_sf"/>
</dbReference>
<comment type="similarity">
    <text evidence="1">Belongs to the glycosyltransferase 2 family.</text>
</comment>
<dbReference type="InterPro" id="IPR001173">
    <property type="entry name" value="Glyco_trans_2-like"/>
</dbReference>
<feature type="domain" description="Glycosyltransferase 2-like" evidence="4">
    <location>
        <begin position="7"/>
        <end position="170"/>
    </location>
</feature>
<keyword evidence="3 5" id="KW-0808">Transferase</keyword>
<keyword evidence="2" id="KW-0328">Glycosyltransferase</keyword>
<accession>A0A0C1TS93</accession>